<evidence type="ECO:0000256" key="1">
    <source>
        <dbReference type="SAM" id="SignalP"/>
    </source>
</evidence>
<evidence type="ECO:0000313" key="2">
    <source>
        <dbReference type="EMBL" id="QNP51266.1"/>
    </source>
</evidence>
<protein>
    <submittedName>
        <fullName evidence="2">Uncharacterized protein</fullName>
    </submittedName>
</protein>
<sequence>MRKIRFVCCILALLTIAACATAQTTPKVLNTYRNKAVVVSKPALITTPLGAEAPNGFLGRTSAFRNREMSVMVTLTRPLSKAETLRYTETKSSVRVICASVTVYDANGTLMAMGEKCTLVPGEKK</sequence>
<evidence type="ECO:0000313" key="3">
    <source>
        <dbReference type="Proteomes" id="UP000516093"/>
    </source>
</evidence>
<feature type="chain" id="PRO_5028969377" evidence="1">
    <location>
        <begin position="23"/>
        <end position="125"/>
    </location>
</feature>
<reference evidence="2 3" key="1">
    <citation type="submission" date="2020-08" db="EMBL/GenBank/DDBJ databases">
        <title>Genome sequence of Hymenobacter qilianensis JCM 19763T.</title>
        <authorList>
            <person name="Hyun D.-W."/>
            <person name="Bae J.-W."/>
        </authorList>
    </citation>
    <scope>NUCLEOTIDE SEQUENCE [LARGE SCALE GENOMIC DNA]</scope>
    <source>
        <strain evidence="2 3">JCM 19763</strain>
    </source>
</reference>
<organism evidence="2 3">
    <name type="scientific">Hymenobacter qilianensis</name>
    <dbReference type="NCBI Taxonomy" id="1385715"/>
    <lineage>
        <taxon>Bacteria</taxon>
        <taxon>Pseudomonadati</taxon>
        <taxon>Bacteroidota</taxon>
        <taxon>Cytophagia</taxon>
        <taxon>Cytophagales</taxon>
        <taxon>Hymenobacteraceae</taxon>
        <taxon>Hymenobacter</taxon>
    </lineage>
</organism>
<dbReference type="AlphaFoldDB" id="A0A7H0GSK0"/>
<gene>
    <name evidence="2" type="ORF">H9L05_14450</name>
</gene>
<dbReference type="Proteomes" id="UP000516093">
    <property type="component" value="Chromosome"/>
</dbReference>
<dbReference type="PROSITE" id="PS51257">
    <property type="entry name" value="PROKAR_LIPOPROTEIN"/>
    <property type="match status" value="1"/>
</dbReference>
<dbReference type="RefSeq" id="WP_187731558.1">
    <property type="nucleotide sequence ID" value="NZ_BMFN01000003.1"/>
</dbReference>
<keyword evidence="1" id="KW-0732">Signal</keyword>
<proteinExistence type="predicted"/>
<feature type="signal peptide" evidence="1">
    <location>
        <begin position="1"/>
        <end position="22"/>
    </location>
</feature>
<keyword evidence="3" id="KW-1185">Reference proteome</keyword>
<accession>A0A7H0GSK0</accession>
<dbReference type="KEGG" id="hqi:H9L05_14450"/>
<dbReference type="EMBL" id="CP060784">
    <property type="protein sequence ID" value="QNP51266.1"/>
    <property type="molecule type" value="Genomic_DNA"/>
</dbReference>
<name>A0A7H0GSK0_9BACT</name>